<dbReference type="InterPro" id="IPR011704">
    <property type="entry name" value="ATPase_dyneun-rel_AAA"/>
</dbReference>
<dbReference type="PANTHER" id="PTHR37291">
    <property type="entry name" value="5-METHYLCYTOSINE-SPECIFIC RESTRICTION ENZYME B"/>
    <property type="match status" value="1"/>
</dbReference>
<accession>A0ABP9P8K8</accession>
<dbReference type="SMART" id="SM00382">
    <property type="entry name" value="AAA"/>
    <property type="match status" value="1"/>
</dbReference>
<dbReference type="Proteomes" id="UP001499852">
    <property type="component" value="Unassembled WGS sequence"/>
</dbReference>
<dbReference type="RefSeq" id="WP_345737054.1">
    <property type="nucleotide sequence ID" value="NZ_BAABIA010000005.1"/>
</dbReference>
<sequence>MSLSLPKLQYLWKHAPAASPKVSERLRQIKEIVDRWDQLKTAQPDFTASQTAEDEGIPQSSWATVKANLQQYYQLHEALKQHALQIEDVAQLIHVQWRDPHFRVSSNAAGESEYESETTSVLPSNPESFFVSYNFPFEIVRFYHTCKDQPSMEALAFYKPQRFLVKYLWMLANRDKHVPLFSLHSFWQVAPLLDPLLGDLEGLSLPQFIQVWPQASDTLCQQITGKTYSQLSTTEKVTLRNLLFTASLQVTTTRNALDLLQKGNQALILYGPPGTGKTFSAKKIAQEMLLGAGGTKEEFQDLQFGKLDQSSRGAAAFEKGCWELIQFHPNYSYQDFMGGILPCLDETTGGLSYQLNEGVFLRFCKAAAESNKPFVLIVDEINRADLSSVFGELMYALEYRGEVVQVTHFGRFSIPKNVYLIGAMNTTDKSLVSFDLALRRRFIFDKLDPNLECLLDWGMQPEVKFPAVEMQFLLDRAKALNAYLMTDADGPKLPGDFAIGQAYFMKVHDFCPLEEVEDGGRSLSTFALEQLWDYHLKPLIEEYLGADTANYEQALVQQRERFTYSFSSAA</sequence>
<dbReference type="Pfam" id="PF07728">
    <property type="entry name" value="AAA_5"/>
    <property type="match status" value="1"/>
</dbReference>
<dbReference type="SUPFAM" id="SSF52540">
    <property type="entry name" value="P-loop containing nucleoside triphosphate hydrolases"/>
    <property type="match status" value="1"/>
</dbReference>
<proteinExistence type="predicted"/>
<dbReference type="CDD" id="cd00009">
    <property type="entry name" value="AAA"/>
    <property type="match status" value="1"/>
</dbReference>
<comment type="caution">
    <text evidence="2">The sequence shown here is derived from an EMBL/GenBank/DDBJ whole genome shotgun (WGS) entry which is preliminary data.</text>
</comment>
<dbReference type="InterPro" id="IPR027417">
    <property type="entry name" value="P-loop_NTPase"/>
</dbReference>
<dbReference type="InterPro" id="IPR003593">
    <property type="entry name" value="AAA+_ATPase"/>
</dbReference>
<evidence type="ECO:0000259" key="1">
    <source>
        <dbReference type="SMART" id="SM00382"/>
    </source>
</evidence>
<feature type="domain" description="AAA+ ATPase" evidence="1">
    <location>
        <begin position="263"/>
        <end position="448"/>
    </location>
</feature>
<gene>
    <name evidence="2" type="ORF">GCM10023213_28680</name>
</gene>
<protein>
    <recommendedName>
        <fullName evidence="1">AAA+ ATPase domain-containing protein</fullName>
    </recommendedName>
</protein>
<dbReference type="Gene3D" id="3.40.50.300">
    <property type="entry name" value="P-loop containing nucleotide triphosphate hydrolases"/>
    <property type="match status" value="1"/>
</dbReference>
<evidence type="ECO:0000313" key="2">
    <source>
        <dbReference type="EMBL" id="GAA5142534.1"/>
    </source>
</evidence>
<dbReference type="PANTHER" id="PTHR37291:SF1">
    <property type="entry name" value="TYPE IV METHYL-DIRECTED RESTRICTION ENZYME ECOKMCRB SUBUNIT"/>
    <property type="match status" value="1"/>
</dbReference>
<dbReference type="InterPro" id="IPR052934">
    <property type="entry name" value="Methyl-DNA_Rec/Restrict_Enz"/>
</dbReference>
<name>A0ABP9P8K8_9BACT</name>
<keyword evidence="3" id="KW-1185">Reference proteome</keyword>
<reference evidence="3" key="1">
    <citation type="journal article" date="2019" name="Int. J. Syst. Evol. Microbiol.">
        <title>The Global Catalogue of Microorganisms (GCM) 10K type strain sequencing project: providing services to taxonomists for standard genome sequencing and annotation.</title>
        <authorList>
            <consortium name="The Broad Institute Genomics Platform"/>
            <consortium name="The Broad Institute Genome Sequencing Center for Infectious Disease"/>
            <person name="Wu L."/>
            <person name="Ma J."/>
        </authorList>
    </citation>
    <scope>NUCLEOTIDE SEQUENCE [LARGE SCALE GENOMIC DNA]</scope>
    <source>
        <strain evidence="3">JCM 18053</strain>
    </source>
</reference>
<evidence type="ECO:0000313" key="3">
    <source>
        <dbReference type="Proteomes" id="UP001499852"/>
    </source>
</evidence>
<dbReference type="EMBL" id="BAABIA010000005">
    <property type="protein sequence ID" value="GAA5142534.1"/>
    <property type="molecule type" value="Genomic_DNA"/>
</dbReference>
<organism evidence="2 3">
    <name type="scientific">Prosthecobacter algae</name>
    <dbReference type="NCBI Taxonomy" id="1144682"/>
    <lineage>
        <taxon>Bacteria</taxon>
        <taxon>Pseudomonadati</taxon>
        <taxon>Verrucomicrobiota</taxon>
        <taxon>Verrucomicrobiia</taxon>
        <taxon>Verrucomicrobiales</taxon>
        <taxon>Verrucomicrobiaceae</taxon>
        <taxon>Prosthecobacter</taxon>
    </lineage>
</organism>